<dbReference type="EMBL" id="FNFM01000003">
    <property type="protein sequence ID" value="SDJ92764.1"/>
    <property type="molecule type" value="Genomic_DNA"/>
</dbReference>
<keyword evidence="2" id="KW-1185">Reference proteome</keyword>
<dbReference type="AlphaFoldDB" id="A0A1G8XRF2"/>
<evidence type="ECO:0000313" key="1">
    <source>
        <dbReference type="EMBL" id="SDJ92764.1"/>
    </source>
</evidence>
<proteinExistence type="predicted"/>
<accession>A0A1G8XRF2</accession>
<reference evidence="2" key="1">
    <citation type="submission" date="2016-10" db="EMBL/GenBank/DDBJ databases">
        <authorList>
            <person name="Varghese N."/>
            <person name="Submissions S."/>
        </authorList>
    </citation>
    <scope>NUCLEOTIDE SEQUENCE [LARGE SCALE GENOMIC DNA]</scope>
    <source>
        <strain evidence="2">DSM 45460</strain>
    </source>
</reference>
<name>A0A1G8XRF2_ACTMZ</name>
<organism evidence="1 2">
    <name type="scientific">Actinopolyspora mzabensis</name>
    <dbReference type="NCBI Taxonomy" id="995066"/>
    <lineage>
        <taxon>Bacteria</taxon>
        <taxon>Bacillati</taxon>
        <taxon>Actinomycetota</taxon>
        <taxon>Actinomycetes</taxon>
        <taxon>Actinopolysporales</taxon>
        <taxon>Actinopolysporaceae</taxon>
        <taxon>Actinopolyspora</taxon>
    </lineage>
</organism>
<dbReference type="Proteomes" id="UP000199213">
    <property type="component" value="Unassembled WGS sequence"/>
</dbReference>
<gene>
    <name evidence="1" type="ORF">SAMN04487820_10310</name>
</gene>
<protein>
    <submittedName>
        <fullName evidence="1">Uncharacterized protein</fullName>
    </submittedName>
</protein>
<sequence>MITDIVPAWHVPNEGCSEMPWSFRFEFDVGSSVVVALGEAAGSGFSYLPDELVVIFDSDLSDSYVIPGSSHSQD</sequence>
<evidence type="ECO:0000313" key="2">
    <source>
        <dbReference type="Proteomes" id="UP000199213"/>
    </source>
</evidence>